<evidence type="ECO:0000313" key="1">
    <source>
        <dbReference type="EMBL" id="MCI92390.1"/>
    </source>
</evidence>
<keyword evidence="2" id="KW-1185">Reference proteome</keyword>
<sequence length="24" mass="2686">MKAIVEYYVNGKQDALKPFPDGSD</sequence>
<dbReference type="AlphaFoldDB" id="A0A392W124"/>
<dbReference type="Proteomes" id="UP000265520">
    <property type="component" value="Unassembled WGS sequence"/>
</dbReference>
<accession>A0A392W124</accession>
<reference evidence="1 2" key="1">
    <citation type="journal article" date="2018" name="Front. Plant Sci.">
        <title>Red Clover (Trifolium pratense) and Zigzag Clover (T. medium) - A Picture of Genomic Similarities and Differences.</title>
        <authorList>
            <person name="Dluhosova J."/>
            <person name="Istvanek J."/>
            <person name="Nedelnik J."/>
            <person name="Repkova J."/>
        </authorList>
    </citation>
    <scope>NUCLEOTIDE SEQUENCE [LARGE SCALE GENOMIC DNA]</scope>
    <source>
        <strain evidence="2">cv. 10/8</strain>
        <tissue evidence="1">Leaf</tissue>
    </source>
</reference>
<protein>
    <submittedName>
        <fullName evidence="1">UDP-D-xylose:L-fucose alpha-13-D-xylosyltransferase</fullName>
    </submittedName>
</protein>
<keyword evidence="1" id="KW-0808">Transferase</keyword>
<dbReference type="GO" id="GO:0016740">
    <property type="term" value="F:transferase activity"/>
    <property type="evidence" value="ECO:0007669"/>
    <property type="project" value="UniProtKB-KW"/>
</dbReference>
<organism evidence="1 2">
    <name type="scientific">Trifolium medium</name>
    <dbReference type="NCBI Taxonomy" id="97028"/>
    <lineage>
        <taxon>Eukaryota</taxon>
        <taxon>Viridiplantae</taxon>
        <taxon>Streptophyta</taxon>
        <taxon>Embryophyta</taxon>
        <taxon>Tracheophyta</taxon>
        <taxon>Spermatophyta</taxon>
        <taxon>Magnoliopsida</taxon>
        <taxon>eudicotyledons</taxon>
        <taxon>Gunneridae</taxon>
        <taxon>Pentapetalae</taxon>
        <taxon>rosids</taxon>
        <taxon>fabids</taxon>
        <taxon>Fabales</taxon>
        <taxon>Fabaceae</taxon>
        <taxon>Papilionoideae</taxon>
        <taxon>50 kb inversion clade</taxon>
        <taxon>NPAAA clade</taxon>
        <taxon>Hologalegina</taxon>
        <taxon>IRL clade</taxon>
        <taxon>Trifolieae</taxon>
        <taxon>Trifolium</taxon>
    </lineage>
</organism>
<comment type="caution">
    <text evidence="1">The sequence shown here is derived from an EMBL/GenBank/DDBJ whole genome shotgun (WGS) entry which is preliminary data.</text>
</comment>
<dbReference type="EMBL" id="LXQA011299641">
    <property type="protein sequence ID" value="MCI92390.1"/>
    <property type="molecule type" value="Genomic_DNA"/>
</dbReference>
<proteinExistence type="predicted"/>
<evidence type="ECO:0000313" key="2">
    <source>
        <dbReference type="Proteomes" id="UP000265520"/>
    </source>
</evidence>
<name>A0A392W124_9FABA</name>
<feature type="non-terminal residue" evidence="1">
    <location>
        <position position="24"/>
    </location>
</feature>